<protein>
    <recommendedName>
        <fullName evidence="1">ATP-dependent dethiobiotin synthetase BioD</fullName>
        <ecNumber evidence="1">6.3.3.3</ecNumber>
    </recommendedName>
    <alternativeName>
        <fullName evidence="1">DTB synthetase</fullName>
        <shortName evidence="1">DTBS</shortName>
    </alternativeName>
    <alternativeName>
        <fullName evidence="1">Dethiobiotin synthase</fullName>
    </alternativeName>
</protein>
<feature type="binding site" evidence="1">
    <location>
        <begin position="166"/>
        <end position="167"/>
    </location>
    <ligand>
        <name>ATP</name>
        <dbReference type="ChEBI" id="CHEBI:30616"/>
    </ligand>
</feature>
<keyword evidence="1" id="KW-0460">Magnesium</keyword>
<comment type="function">
    <text evidence="1">Catalyzes a mechanistically unusual reaction, the ATP-dependent insertion of CO2 between the N7 and N8 nitrogen atoms of 7,8-diaminopelargonic acid (DAPA, also called 7,8-diammoniononanoate) to form a ureido ring.</text>
</comment>
<reference evidence="2 3" key="1">
    <citation type="submission" date="2019-02" db="EMBL/GenBank/DDBJ databases">
        <authorList>
            <person name="Khodamoradi S."/>
            <person name="Hahnke R.L."/>
            <person name="Kaempfer P."/>
            <person name="Schumann P."/>
            <person name="Rohde M."/>
            <person name="Steinert M."/>
            <person name="Luzhetskyy A."/>
            <person name="Wink J."/>
            <person name="Ruckert C."/>
        </authorList>
    </citation>
    <scope>NUCLEOTIDE SEQUENCE [LARGE SCALE GENOMIC DNA]</scope>
    <source>
        <strain evidence="2 3">M2</strain>
    </source>
</reference>
<comment type="similarity">
    <text evidence="1">Belongs to the dethiobiotin synthetase family.</text>
</comment>
<dbReference type="GO" id="GO:0005829">
    <property type="term" value="C:cytosol"/>
    <property type="evidence" value="ECO:0007669"/>
    <property type="project" value="TreeGrafter"/>
</dbReference>
<dbReference type="Gene3D" id="3.40.50.300">
    <property type="entry name" value="P-loop containing nucleotide triphosphate hydrolases"/>
    <property type="match status" value="1"/>
</dbReference>
<dbReference type="PANTHER" id="PTHR43210">
    <property type="entry name" value="DETHIOBIOTIN SYNTHETASE"/>
    <property type="match status" value="1"/>
</dbReference>
<dbReference type="SUPFAM" id="SSF52540">
    <property type="entry name" value="P-loop containing nucleoside triphosphate hydrolases"/>
    <property type="match status" value="1"/>
</dbReference>
<feature type="binding site" evidence="1">
    <location>
        <position position="46"/>
    </location>
    <ligand>
        <name>Mg(2+)</name>
        <dbReference type="ChEBI" id="CHEBI:18420"/>
    </ligand>
</feature>
<dbReference type="KEGG" id="strr:EKD16_07060"/>
<comment type="pathway">
    <text evidence="1">Cofactor biosynthesis; biotin biosynthesis; biotin from 7,8-diaminononanoate: step 1/2.</text>
</comment>
<feature type="binding site" evidence="1">
    <location>
        <position position="15"/>
    </location>
    <ligand>
        <name>Mg(2+)</name>
        <dbReference type="ChEBI" id="CHEBI:18420"/>
    </ligand>
</feature>
<dbReference type="AlphaFoldDB" id="A0A4P6PYA3"/>
<dbReference type="GO" id="GO:0000287">
    <property type="term" value="F:magnesium ion binding"/>
    <property type="evidence" value="ECO:0007669"/>
    <property type="project" value="UniProtKB-UniRule"/>
</dbReference>
<dbReference type="Proteomes" id="UP000292235">
    <property type="component" value="Chromosome"/>
</dbReference>
<dbReference type="NCBIfam" id="TIGR00347">
    <property type="entry name" value="bioD"/>
    <property type="match status" value="1"/>
</dbReference>
<dbReference type="PIRSF" id="PIRSF006755">
    <property type="entry name" value="DTB_synth"/>
    <property type="match status" value="1"/>
</dbReference>
<keyword evidence="1 2" id="KW-0436">Ligase</keyword>
<sequence>MILVVAGTGTGVGKTAVTAAVAAAHRGRTAVLKPAQTGAVPGEAGDADEVAHLVPGTAVCELARYPDPLAPATAARRVGRAGVRAADAADAARALARENDLVLVEGAGGLLVRLHAAGDTLADVAAELGAPVLLVVRAGLGTLNDTALAAEAVAARGLACAGTVIGNLGVRPDLAVRCNLADLPEVSGLPLLGALPEGAPACRPRAFAEVAQAALAPPLGGRWRAPRRPGRVPVPEPVVR</sequence>
<dbReference type="GO" id="GO:0004141">
    <property type="term" value="F:dethiobiotin synthase activity"/>
    <property type="evidence" value="ECO:0007669"/>
    <property type="project" value="UniProtKB-UniRule"/>
</dbReference>
<dbReference type="GO" id="GO:0005524">
    <property type="term" value="F:ATP binding"/>
    <property type="evidence" value="ECO:0007669"/>
    <property type="project" value="UniProtKB-UniRule"/>
</dbReference>
<dbReference type="InterPro" id="IPR004472">
    <property type="entry name" value="DTB_synth_BioD"/>
</dbReference>
<comment type="caution">
    <text evidence="1">Lacks conserved residue(s) required for the propagation of feature annotation.</text>
</comment>
<keyword evidence="1" id="KW-0093">Biotin biosynthesis</keyword>
<feature type="active site" evidence="1">
    <location>
        <position position="33"/>
    </location>
</feature>
<dbReference type="Pfam" id="PF13500">
    <property type="entry name" value="AAA_26"/>
    <property type="match status" value="1"/>
</dbReference>
<keyword evidence="1" id="KW-0479">Metal-binding</keyword>
<keyword evidence="1" id="KW-0547">Nucleotide-binding</keyword>
<evidence type="ECO:0000313" key="3">
    <source>
        <dbReference type="Proteomes" id="UP000292235"/>
    </source>
</evidence>
<dbReference type="CDD" id="cd03109">
    <property type="entry name" value="DTBS"/>
    <property type="match status" value="1"/>
</dbReference>
<comment type="cofactor">
    <cofactor evidence="1">
        <name>Mg(2+)</name>
        <dbReference type="ChEBI" id="CHEBI:18420"/>
    </cofactor>
</comment>
<dbReference type="InterPro" id="IPR027417">
    <property type="entry name" value="P-loop_NTPase"/>
</dbReference>
<gene>
    <name evidence="1 2" type="primary">bioD</name>
    <name evidence="2" type="ORF">EKD16_07060</name>
</gene>
<feature type="binding site" evidence="1">
    <location>
        <position position="37"/>
    </location>
    <ligand>
        <name>substrate</name>
    </ligand>
</feature>
<feature type="binding site" evidence="1">
    <location>
        <position position="197"/>
    </location>
    <ligand>
        <name>ATP</name>
        <dbReference type="ChEBI" id="CHEBI:30616"/>
    </ligand>
</feature>
<comment type="subunit">
    <text evidence="1">Homodimer.</text>
</comment>
<organism evidence="2 3">
    <name type="scientific">Streptomonospora litoralis</name>
    <dbReference type="NCBI Taxonomy" id="2498135"/>
    <lineage>
        <taxon>Bacteria</taxon>
        <taxon>Bacillati</taxon>
        <taxon>Actinomycetota</taxon>
        <taxon>Actinomycetes</taxon>
        <taxon>Streptosporangiales</taxon>
        <taxon>Nocardiopsidaceae</taxon>
        <taxon>Streptomonospora</taxon>
    </lineage>
</organism>
<evidence type="ECO:0000256" key="1">
    <source>
        <dbReference type="HAMAP-Rule" id="MF_00336"/>
    </source>
</evidence>
<dbReference type="UniPathway" id="UPA00078">
    <property type="reaction ID" value="UER00161"/>
</dbReference>
<comment type="catalytic activity">
    <reaction evidence="1">
        <text>(7R,8S)-7,8-diammoniononanoate + CO2 + ATP = (4R,5S)-dethiobiotin + ADP + phosphate + 3 H(+)</text>
        <dbReference type="Rhea" id="RHEA:15805"/>
        <dbReference type="ChEBI" id="CHEBI:15378"/>
        <dbReference type="ChEBI" id="CHEBI:16526"/>
        <dbReference type="ChEBI" id="CHEBI:30616"/>
        <dbReference type="ChEBI" id="CHEBI:43474"/>
        <dbReference type="ChEBI" id="CHEBI:149469"/>
        <dbReference type="ChEBI" id="CHEBI:149473"/>
        <dbReference type="ChEBI" id="CHEBI:456216"/>
        <dbReference type="EC" id="6.3.3.3"/>
    </reaction>
</comment>
<name>A0A4P6PYA3_9ACTN</name>
<dbReference type="OrthoDB" id="9802610at2"/>
<feature type="binding site" evidence="1">
    <location>
        <position position="46"/>
    </location>
    <ligand>
        <name>ATP</name>
        <dbReference type="ChEBI" id="CHEBI:30616"/>
    </ligand>
</feature>
<comment type="subcellular location">
    <subcellularLocation>
        <location evidence="1">Cytoplasm</location>
    </subcellularLocation>
</comment>
<keyword evidence="1" id="KW-0067">ATP-binding</keyword>
<dbReference type="HAMAP" id="MF_00336">
    <property type="entry name" value="BioD"/>
    <property type="match status" value="1"/>
</dbReference>
<accession>A0A4P6PYA3</accession>
<dbReference type="GO" id="GO:0009102">
    <property type="term" value="P:biotin biosynthetic process"/>
    <property type="evidence" value="ECO:0007669"/>
    <property type="project" value="UniProtKB-UniRule"/>
</dbReference>
<feature type="binding site" evidence="1">
    <location>
        <begin position="105"/>
        <end position="108"/>
    </location>
    <ligand>
        <name>ATP</name>
        <dbReference type="ChEBI" id="CHEBI:30616"/>
    </ligand>
</feature>
<dbReference type="EMBL" id="CP036455">
    <property type="protein sequence ID" value="QBI53208.1"/>
    <property type="molecule type" value="Genomic_DNA"/>
</dbReference>
<dbReference type="PANTHER" id="PTHR43210:SF5">
    <property type="entry name" value="DETHIOBIOTIN SYNTHETASE"/>
    <property type="match status" value="1"/>
</dbReference>
<keyword evidence="3" id="KW-1185">Reference proteome</keyword>
<feature type="binding site" evidence="1">
    <location>
        <position position="105"/>
    </location>
    <ligand>
        <name>Mg(2+)</name>
        <dbReference type="ChEBI" id="CHEBI:18420"/>
    </ligand>
</feature>
<evidence type="ECO:0000313" key="2">
    <source>
        <dbReference type="EMBL" id="QBI53208.1"/>
    </source>
</evidence>
<proteinExistence type="inferred from homology"/>
<keyword evidence="1" id="KW-0963">Cytoplasm</keyword>
<dbReference type="EC" id="6.3.3.3" evidence="1"/>